<dbReference type="EMBL" id="AMQN01003347">
    <property type="status" value="NOT_ANNOTATED_CDS"/>
    <property type="molecule type" value="Genomic_DNA"/>
</dbReference>
<evidence type="ECO:0000313" key="3">
    <source>
        <dbReference type="EnsemblMetazoa" id="CapteP188742"/>
    </source>
</evidence>
<organism evidence="2">
    <name type="scientific">Capitella teleta</name>
    <name type="common">Polychaete worm</name>
    <dbReference type="NCBI Taxonomy" id="283909"/>
    <lineage>
        <taxon>Eukaryota</taxon>
        <taxon>Metazoa</taxon>
        <taxon>Spiralia</taxon>
        <taxon>Lophotrochozoa</taxon>
        <taxon>Annelida</taxon>
        <taxon>Polychaeta</taxon>
        <taxon>Sedentaria</taxon>
        <taxon>Scolecida</taxon>
        <taxon>Capitellidae</taxon>
        <taxon>Capitella</taxon>
    </lineage>
</organism>
<evidence type="ECO:0000313" key="4">
    <source>
        <dbReference type="Proteomes" id="UP000014760"/>
    </source>
</evidence>
<dbReference type="Proteomes" id="UP000014760">
    <property type="component" value="Unassembled WGS sequence"/>
</dbReference>
<protein>
    <submittedName>
        <fullName evidence="2 3">Uncharacterized protein</fullName>
    </submittedName>
</protein>
<feature type="region of interest" description="Disordered" evidence="1">
    <location>
        <begin position="1"/>
        <end position="36"/>
    </location>
</feature>
<reference evidence="4" key="1">
    <citation type="submission" date="2012-12" db="EMBL/GenBank/DDBJ databases">
        <authorList>
            <person name="Hellsten U."/>
            <person name="Grimwood J."/>
            <person name="Chapman J.A."/>
            <person name="Shapiro H."/>
            <person name="Aerts A."/>
            <person name="Otillar R.P."/>
            <person name="Terry A.Y."/>
            <person name="Boore J.L."/>
            <person name="Simakov O."/>
            <person name="Marletaz F."/>
            <person name="Cho S.-J."/>
            <person name="Edsinger-Gonzales E."/>
            <person name="Havlak P."/>
            <person name="Kuo D.-H."/>
            <person name="Larsson T."/>
            <person name="Lv J."/>
            <person name="Arendt D."/>
            <person name="Savage R."/>
            <person name="Osoegawa K."/>
            <person name="de Jong P."/>
            <person name="Lindberg D.R."/>
            <person name="Seaver E.C."/>
            <person name="Weisblat D.A."/>
            <person name="Putnam N.H."/>
            <person name="Grigoriev I.V."/>
            <person name="Rokhsar D.S."/>
        </authorList>
    </citation>
    <scope>NUCLEOTIDE SEQUENCE</scope>
    <source>
        <strain evidence="4">I ESC-2004</strain>
    </source>
</reference>
<gene>
    <name evidence="2" type="ORF">CAPTEDRAFT_188742</name>
</gene>
<sequence>MGLNCFHGTLERDEHGSHRRASGKGDGDYEELSQEEGFHEEGDWLEVNVRVQPPPLSPGAQPAPNPSSYAPATLCTYHTYKDPDIPALHSASLLRKRLFVSRLHADWLYCCISPIATPSNAVAQCSTHILMNCESSSVLLLLSSLTWYETGSAESPPVLTSPFVGPKQQHSTGNPTAYPGAPWSSTPEHPAEECRRIV</sequence>
<accession>R7T6E0</accession>
<keyword evidence="4" id="KW-1185">Reference proteome</keyword>
<dbReference type="AlphaFoldDB" id="R7T6E0"/>
<reference evidence="3" key="3">
    <citation type="submission" date="2015-06" db="UniProtKB">
        <authorList>
            <consortium name="EnsemblMetazoa"/>
        </authorList>
    </citation>
    <scope>IDENTIFICATION</scope>
</reference>
<evidence type="ECO:0000313" key="2">
    <source>
        <dbReference type="EMBL" id="ELT89025.1"/>
    </source>
</evidence>
<name>R7T6E0_CAPTE</name>
<feature type="region of interest" description="Disordered" evidence="1">
    <location>
        <begin position="155"/>
        <end position="191"/>
    </location>
</feature>
<dbReference type="HOGENOM" id="CLU_1379306_0_0_1"/>
<dbReference type="EMBL" id="KB311578">
    <property type="protein sequence ID" value="ELT89025.1"/>
    <property type="molecule type" value="Genomic_DNA"/>
</dbReference>
<proteinExistence type="predicted"/>
<dbReference type="EnsemblMetazoa" id="CapteT188742">
    <property type="protein sequence ID" value="CapteP188742"/>
    <property type="gene ID" value="CapteG188742"/>
</dbReference>
<evidence type="ECO:0000256" key="1">
    <source>
        <dbReference type="SAM" id="MobiDB-lite"/>
    </source>
</evidence>
<reference evidence="2 4" key="2">
    <citation type="journal article" date="2013" name="Nature">
        <title>Insights into bilaterian evolution from three spiralian genomes.</title>
        <authorList>
            <person name="Simakov O."/>
            <person name="Marletaz F."/>
            <person name="Cho S.J."/>
            <person name="Edsinger-Gonzales E."/>
            <person name="Havlak P."/>
            <person name="Hellsten U."/>
            <person name="Kuo D.H."/>
            <person name="Larsson T."/>
            <person name="Lv J."/>
            <person name="Arendt D."/>
            <person name="Savage R."/>
            <person name="Osoegawa K."/>
            <person name="de Jong P."/>
            <person name="Grimwood J."/>
            <person name="Chapman J.A."/>
            <person name="Shapiro H."/>
            <person name="Aerts A."/>
            <person name="Otillar R.P."/>
            <person name="Terry A.Y."/>
            <person name="Boore J.L."/>
            <person name="Grigoriev I.V."/>
            <person name="Lindberg D.R."/>
            <person name="Seaver E.C."/>
            <person name="Weisblat D.A."/>
            <person name="Putnam N.H."/>
            <person name="Rokhsar D.S."/>
        </authorList>
    </citation>
    <scope>NUCLEOTIDE SEQUENCE</scope>
    <source>
        <strain evidence="2 4">I ESC-2004</strain>
    </source>
</reference>